<dbReference type="RefSeq" id="XP_001802532.1">
    <property type="nucleotide sequence ID" value="XM_001802480.1"/>
</dbReference>
<dbReference type="EMBL" id="CP069044">
    <property type="protein sequence ID" value="QRD07110.1"/>
    <property type="molecule type" value="Genomic_DNA"/>
</dbReference>
<feature type="domain" description="Piwi" evidence="1">
    <location>
        <begin position="552"/>
        <end position="828"/>
    </location>
</feature>
<evidence type="ECO:0000313" key="2">
    <source>
        <dbReference type="EMBL" id="QRD07110.1"/>
    </source>
</evidence>
<dbReference type="AlphaFoldDB" id="A0A7U2NQU4"/>
<dbReference type="InterPro" id="IPR036085">
    <property type="entry name" value="PAZ_dom_sf"/>
</dbReference>
<name>A0A7U2NQU4_PHANO</name>
<dbReference type="VEuPathDB" id="FungiDB:JI435_123090"/>
<organism evidence="2 3">
    <name type="scientific">Phaeosphaeria nodorum (strain SN15 / ATCC MYA-4574 / FGSC 10173)</name>
    <name type="common">Glume blotch fungus</name>
    <name type="synonym">Parastagonospora nodorum</name>
    <dbReference type="NCBI Taxonomy" id="321614"/>
    <lineage>
        <taxon>Eukaryota</taxon>
        <taxon>Fungi</taxon>
        <taxon>Dikarya</taxon>
        <taxon>Ascomycota</taxon>
        <taxon>Pezizomycotina</taxon>
        <taxon>Dothideomycetes</taxon>
        <taxon>Pleosporomycetidae</taxon>
        <taxon>Pleosporales</taxon>
        <taxon>Pleosporineae</taxon>
        <taxon>Phaeosphaeriaceae</taxon>
        <taxon>Parastagonospora</taxon>
    </lineage>
</organism>
<proteinExistence type="predicted"/>
<dbReference type="PANTHER" id="PTHR22891">
    <property type="entry name" value="EUKARYOTIC TRANSLATION INITIATION FACTOR 2C"/>
    <property type="match status" value="1"/>
</dbReference>
<dbReference type="SUPFAM" id="SSF101690">
    <property type="entry name" value="PAZ domain"/>
    <property type="match status" value="1"/>
</dbReference>
<dbReference type="SUPFAM" id="SSF53098">
    <property type="entry name" value="Ribonuclease H-like"/>
    <property type="match status" value="1"/>
</dbReference>
<sequence>MANNSLSRRSNIDSTLNAIRLYEVIIWTEKTETKDRKPILSMVDEHFASFEGRVSIQLSVKKDRMDGIDHIPIDHIPIDHIIVLWGHDKNDQGELGHIEDAFKHQVYTRIANVFHSSRNDRGHLIQKPLSYLRLQSVNLVPGNPEHHFLEKLQFLLQDLIPPASSTSPIGHELQRRIIGKCKNAPTHQEPENAKPVSVDQGGFIPLFYVMHPKLDPTQDRQLRCEVSVSPGLEHVTVLCNPVRSIFGELLLGSDWARDVSTIRSMLVGLEVTRIYDPKVTQGPRCRIWDIRNPDKVRWFQVNGKGPYISVETYFNEHLGQSLLYPGYPYAQIGPKAWVPLEKLTTCGDQLLRCPGLMNERITSLIRDTPCLENVKEQQNMLGHVFGCLRKTGQWKHSIPHSPSFTPRLTPASNSPFGEKKSVTRAQLPVGAGNVTIKAGILYVASNFPGTDHDAFIRSLSGRLFSNNQIGEADPIVRIDPDFRGHILTMTDTKQLTNTEWMTKTKVPDLELFRTKRPNSIIAVVDQTGRSPQDYLDICADLQEFGNRKLGAVIICVCRRTVEAQLIRHKENAEHFPHLLLQRLRAMHGEANFKREPCQGLSVQPTSEKAPLLVLGGYLSHPPADSAKHCPSVATLVANLDLAMVNWPGEARLQPAWEDPMTVRNDPKQCLPAEMRDLEEMVASRLDAWTFGKPRIVFYPHGLDGCPKDITKDIVQAEHKAIREAMTKQWQGPVDLTYILVHHKQTYPLGFVKSAGTVTGSLDMESSNKYDYDVMYTSSSENTMICSELQHLTRNLNQSYQQSNNGTIAIVLPVHYAKKLASRTFEYIRFAKTNRFDAVPSEQHRLYFAGNQAELGMCQMLNNYLLGFKSPIVSMQATAPTAQVPPPRRKNPWHPDLDKKMFYL</sequence>
<protein>
    <recommendedName>
        <fullName evidence="1">Piwi domain-containing protein</fullName>
    </recommendedName>
</protein>
<dbReference type="Proteomes" id="UP000663193">
    <property type="component" value="Chromosome 22"/>
</dbReference>
<keyword evidence="3" id="KW-1185">Reference proteome</keyword>
<dbReference type="SMART" id="SM00950">
    <property type="entry name" value="Piwi"/>
    <property type="match status" value="1"/>
</dbReference>
<evidence type="ECO:0000259" key="1">
    <source>
        <dbReference type="SMART" id="SM00950"/>
    </source>
</evidence>
<dbReference type="Gene3D" id="3.30.420.10">
    <property type="entry name" value="Ribonuclease H-like superfamily/Ribonuclease H"/>
    <property type="match status" value="1"/>
</dbReference>
<reference evidence="3" key="1">
    <citation type="journal article" date="2021" name="BMC Genomics">
        <title>Chromosome-level genome assembly and manually-curated proteome of model necrotroph Parastagonospora nodorum Sn15 reveals a genome-wide trove of candidate effector homologs, and redundancy of virulence-related functions within an accessory chromosome.</title>
        <authorList>
            <person name="Bertazzoni S."/>
            <person name="Jones D.A.B."/>
            <person name="Phan H.T."/>
            <person name="Tan K.-C."/>
            <person name="Hane J.K."/>
        </authorList>
    </citation>
    <scope>NUCLEOTIDE SEQUENCE [LARGE SCALE GENOMIC DNA]</scope>
    <source>
        <strain evidence="3">SN15 / ATCC MYA-4574 / FGSC 10173)</strain>
    </source>
</reference>
<dbReference type="OrthoDB" id="3800893at2759"/>
<dbReference type="GO" id="GO:0003676">
    <property type="term" value="F:nucleic acid binding"/>
    <property type="evidence" value="ECO:0007669"/>
    <property type="project" value="InterPro"/>
</dbReference>
<dbReference type="KEGG" id="pno:SNOG_12309"/>
<gene>
    <name evidence="2" type="ORF">JI435_123090</name>
</gene>
<dbReference type="Pfam" id="PF02171">
    <property type="entry name" value="Piwi"/>
    <property type="match status" value="1"/>
</dbReference>
<dbReference type="Gene3D" id="2.170.260.10">
    <property type="entry name" value="paz domain"/>
    <property type="match status" value="1"/>
</dbReference>
<evidence type="ECO:0000313" key="3">
    <source>
        <dbReference type="Proteomes" id="UP000663193"/>
    </source>
</evidence>
<dbReference type="InterPro" id="IPR003165">
    <property type="entry name" value="Piwi"/>
</dbReference>
<dbReference type="InterPro" id="IPR012337">
    <property type="entry name" value="RNaseH-like_sf"/>
</dbReference>
<dbReference type="InterPro" id="IPR036397">
    <property type="entry name" value="RNaseH_sf"/>
</dbReference>
<accession>A0A7U2NQU4</accession>